<protein>
    <submittedName>
        <fullName evidence="1">Uncharacterized protein</fullName>
    </submittedName>
</protein>
<reference evidence="1 2" key="1">
    <citation type="submission" date="2023-01" db="EMBL/GenBank/DDBJ databases">
        <title>Psychrosphaera sp. nov., isolated from marine algae.</title>
        <authorList>
            <person name="Bayburt H."/>
            <person name="Choi B.J."/>
            <person name="Kim J.M."/>
            <person name="Choi D.G."/>
            <person name="Jeon C.O."/>
        </authorList>
    </citation>
    <scope>NUCLEOTIDE SEQUENCE [LARGE SCALE GENOMIC DNA]</scope>
    <source>
        <strain evidence="1 2">G1-22</strain>
    </source>
</reference>
<comment type="caution">
    <text evidence="1">The sequence shown here is derived from an EMBL/GenBank/DDBJ whole genome shotgun (WGS) entry which is preliminary data.</text>
</comment>
<proteinExistence type="predicted"/>
<evidence type="ECO:0000313" key="2">
    <source>
        <dbReference type="Proteomes" id="UP001528411"/>
    </source>
</evidence>
<organism evidence="1 2">
    <name type="scientific">Psychrosphaera algicola</name>
    <dbReference type="NCBI Taxonomy" id="3023714"/>
    <lineage>
        <taxon>Bacteria</taxon>
        <taxon>Pseudomonadati</taxon>
        <taxon>Pseudomonadota</taxon>
        <taxon>Gammaproteobacteria</taxon>
        <taxon>Alteromonadales</taxon>
        <taxon>Pseudoalteromonadaceae</taxon>
        <taxon>Psychrosphaera</taxon>
    </lineage>
</organism>
<evidence type="ECO:0000313" key="1">
    <source>
        <dbReference type="EMBL" id="MDC2888699.1"/>
    </source>
</evidence>
<dbReference type="EMBL" id="JAQOMS010000002">
    <property type="protein sequence ID" value="MDC2888699.1"/>
    <property type="molecule type" value="Genomic_DNA"/>
</dbReference>
<dbReference type="Proteomes" id="UP001528411">
    <property type="component" value="Unassembled WGS sequence"/>
</dbReference>
<keyword evidence="2" id="KW-1185">Reference proteome</keyword>
<gene>
    <name evidence="1" type="ORF">PN838_07875</name>
</gene>
<accession>A0ABT5FCD7</accession>
<name>A0ABT5FCD7_9GAMM</name>
<sequence>MEVMIAKYQAFYLKQLEINGKADRDNSPYNNLEFLNDTKKLQSNLLANPFEKFERKRFIYQSKDLNIISFDEVLWQKLTTSDITKAIKQFEQDGKDYFEKLGMSFDPSGLTNQIN</sequence>
<dbReference type="RefSeq" id="WP_272180282.1">
    <property type="nucleotide sequence ID" value="NZ_JAQOMS010000002.1"/>
</dbReference>